<proteinExistence type="predicted"/>
<evidence type="ECO:0000313" key="4">
    <source>
        <dbReference type="Proteomes" id="UP000266861"/>
    </source>
</evidence>
<dbReference type="Proteomes" id="UP000266861">
    <property type="component" value="Unassembled WGS sequence"/>
</dbReference>
<reference evidence="3 4" key="1">
    <citation type="submission" date="2018-08" db="EMBL/GenBank/DDBJ databases">
        <title>Genome and evolution of the arbuscular mycorrhizal fungus Diversispora epigaea (formerly Glomus versiforme) and its bacterial endosymbionts.</title>
        <authorList>
            <person name="Sun X."/>
            <person name="Fei Z."/>
            <person name="Harrison M."/>
        </authorList>
    </citation>
    <scope>NUCLEOTIDE SEQUENCE [LARGE SCALE GENOMIC DNA]</scope>
    <source>
        <strain evidence="3 4">IT104</strain>
    </source>
</reference>
<feature type="compositionally biased region" description="Basic and acidic residues" evidence="2">
    <location>
        <begin position="540"/>
        <end position="552"/>
    </location>
</feature>
<comment type="caution">
    <text evidence="3">The sequence shown here is derived from an EMBL/GenBank/DDBJ whole genome shotgun (WGS) entry which is preliminary data.</text>
</comment>
<evidence type="ECO:0000313" key="3">
    <source>
        <dbReference type="EMBL" id="RHZ76351.1"/>
    </source>
</evidence>
<protein>
    <submittedName>
        <fullName evidence="3">Uncharacterized protein</fullName>
    </submittedName>
</protein>
<evidence type="ECO:0000256" key="2">
    <source>
        <dbReference type="SAM" id="MobiDB-lite"/>
    </source>
</evidence>
<feature type="region of interest" description="Disordered" evidence="2">
    <location>
        <begin position="458"/>
        <end position="490"/>
    </location>
</feature>
<organism evidence="3 4">
    <name type="scientific">Diversispora epigaea</name>
    <dbReference type="NCBI Taxonomy" id="1348612"/>
    <lineage>
        <taxon>Eukaryota</taxon>
        <taxon>Fungi</taxon>
        <taxon>Fungi incertae sedis</taxon>
        <taxon>Mucoromycota</taxon>
        <taxon>Glomeromycotina</taxon>
        <taxon>Glomeromycetes</taxon>
        <taxon>Diversisporales</taxon>
        <taxon>Diversisporaceae</taxon>
        <taxon>Diversispora</taxon>
    </lineage>
</organism>
<accession>A0A397IK84</accession>
<feature type="region of interest" description="Disordered" evidence="2">
    <location>
        <begin position="540"/>
        <end position="564"/>
    </location>
</feature>
<gene>
    <name evidence="3" type="ORF">Glove_198g84</name>
</gene>
<keyword evidence="1" id="KW-0175">Coiled coil</keyword>
<dbReference type="EMBL" id="PQFF01000186">
    <property type="protein sequence ID" value="RHZ76351.1"/>
    <property type="molecule type" value="Genomic_DNA"/>
</dbReference>
<name>A0A397IK84_9GLOM</name>
<keyword evidence="4" id="KW-1185">Reference proteome</keyword>
<dbReference type="AlphaFoldDB" id="A0A397IK84"/>
<feature type="coiled-coil region" evidence="1">
    <location>
        <begin position="369"/>
        <end position="438"/>
    </location>
</feature>
<sequence>MKKASRAEKIFQILEIVDKYNYANEYFIESYANVEGINTNVRSAIKDIKNLKGHKMNEIAKCICETICYMDLKKDDPLLSGIIDLCCVPVQLESHLIERELWDSVNKEIYLEEVPEDYTNFIRYIMENDNDRIPDKFYDPAFKEELKMYRAIRVLLYSFSSYRFRRSQIICNDDIILESMWNHQIINPIIEFLLHNTERLTYQWDNGVILSTMHERGLLKKGDFYCYFPNHQIIDDKKFRYELFFGETSYGPNRPNNVTHIEENRIRLMKMGNCFFSSYFKYKHDFNERSFNREVNLFFLHSHGTQRLKEMVTLLDKMDKIAQYDRPKTPDSNFKVQIGIFKTLYVKYIFPPGSFRIDKKSAFSILIKLALLETEKAELETKNAEFLKQVTEESTKREAENVELKARIVKLEQTADENTELKDRITKLEQKQTQAITNKQEPSPTKDISPLIESHFDEEKGITPNPLPEIEHSSTQPESETSTTSLSQDIIHDDSAEILDFVETIHKERIISTMSTSPISDNLSEVLSLRNSIDVPESLDSKTVKKLGDQSHNETSQSHKKKGTENIAQVISDGIQGSLVHSSTDNIISDESEARSFASSNHVTEISAKACRQNSDTISLLDLAQLFDKATDAEYYAIKANQEETLYWINYGKEFIIQYNDLVKNSNGKIGEKKAKAKACRQNSDTISLLDLAQLFDKATDAEYYAIKANQEETLYWINYGKEFIIQYNDLVKNSNGKIGEKKAKDKIKYLKVYSANFISELTNEQIQKIIDNISDRNEEESNYMTEISTTARRQNHATEIVSTSVESTEISEEVKKTLPEIEVSISTESQDSELSKTSVSTPGKVDVSTNPIICGPVYFGFPDYSENEINTDFKPIIYKSKPSEELIIKAVIEQIPYLTLRNSFRGFDNYTFIKEELCLICSKEHLKGTLCGEWYKNRYYLSCNNSNGKKLKFAIVEATV</sequence>
<dbReference type="OrthoDB" id="2383603at2759"/>
<evidence type="ECO:0000256" key="1">
    <source>
        <dbReference type="SAM" id="Coils"/>
    </source>
</evidence>
<feature type="compositionally biased region" description="Low complexity" evidence="2">
    <location>
        <begin position="473"/>
        <end position="488"/>
    </location>
</feature>